<name>A0ACC2BUK0_DIPCM</name>
<gene>
    <name evidence="1" type="ORF">O6H91_13G048300</name>
</gene>
<proteinExistence type="predicted"/>
<evidence type="ECO:0000313" key="1">
    <source>
        <dbReference type="EMBL" id="KAJ7533431.1"/>
    </source>
</evidence>
<protein>
    <submittedName>
        <fullName evidence="1">Uncharacterized protein</fullName>
    </submittedName>
</protein>
<dbReference type="EMBL" id="CM055104">
    <property type="protein sequence ID" value="KAJ7533431.1"/>
    <property type="molecule type" value="Genomic_DNA"/>
</dbReference>
<keyword evidence="2" id="KW-1185">Reference proteome</keyword>
<accession>A0ACC2BUK0</accession>
<reference evidence="2" key="1">
    <citation type="journal article" date="2024" name="Proc. Natl. Acad. Sci. U.S.A.">
        <title>Extraordinary preservation of gene collinearity over three hundred million years revealed in homosporous lycophytes.</title>
        <authorList>
            <person name="Li C."/>
            <person name="Wickell D."/>
            <person name="Kuo L.Y."/>
            <person name="Chen X."/>
            <person name="Nie B."/>
            <person name="Liao X."/>
            <person name="Peng D."/>
            <person name="Ji J."/>
            <person name="Jenkins J."/>
            <person name="Williams M."/>
            <person name="Shu S."/>
            <person name="Plott C."/>
            <person name="Barry K."/>
            <person name="Rajasekar S."/>
            <person name="Grimwood J."/>
            <person name="Han X."/>
            <person name="Sun S."/>
            <person name="Hou Z."/>
            <person name="He W."/>
            <person name="Dai G."/>
            <person name="Sun C."/>
            <person name="Schmutz J."/>
            <person name="Leebens-Mack J.H."/>
            <person name="Li F.W."/>
            <person name="Wang L."/>
        </authorList>
    </citation>
    <scope>NUCLEOTIDE SEQUENCE [LARGE SCALE GENOMIC DNA]</scope>
    <source>
        <strain evidence="2">cv. PW_Plant_1</strain>
    </source>
</reference>
<organism evidence="1 2">
    <name type="scientific">Diphasiastrum complanatum</name>
    <name type="common">Issler's clubmoss</name>
    <name type="synonym">Lycopodium complanatum</name>
    <dbReference type="NCBI Taxonomy" id="34168"/>
    <lineage>
        <taxon>Eukaryota</taxon>
        <taxon>Viridiplantae</taxon>
        <taxon>Streptophyta</taxon>
        <taxon>Embryophyta</taxon>
        <taxon>Tracheophyta</taxon>
        <taxon>Lycopodiopsida</taxon>
        <taxon>Lycopodiales</taxon>
        <taxon>Lycopodiaceae</taxon>
        <taxon>Lycopodioideae</taxon>
        <taxon>Diphasiastrum</taxon>
    </lineage>
</organism>
<evidence type="ECO:0000313" key="2">
    <source>
        <dbReference type="Proteomes" id="UP001162992"/>
    </source>
</evidence>
<comment type="caution">
    <text evidence="1">The sequence shown here is derived from an EMBL/GenBank/DDBJ whole genome shotgun (WGS) entry which is preliminary data.</text>
</comment>
<dbReference type="Proteomes" id="UP001162992">
    <property type="component" value="Chromosome 13"/>
</dbReference>
<sequence>MADDGVPFYSPIKLMIWCVSKLSLHAMNARHVSFNETMNEYYTYYDRKSQLQQIINTYAMYNYLQTTREHQQKQHIILISSLEWKMSIIIIVQTSNDIVHMFSLVWMISMLMM</sequence>